<protein>
    <recommendedName>
        <fullName evidence="2">Molybdopterin oxidoreductase domain-containing protein</fullName>
    </recommendedName>
</protein>
<evidence type="ECO:0000256" key="1">
    <source>
        <dbReference type="SAM" id="SignalP"/>
    </source>
</evidence>
<feature type="signal peptide" evidence="1">
    <location>
        <begin position="1"/>
        <end position="41"/>
    </location>
</feature>
<evidence type="ECO:0000313" key="3">
    <source>
        <dbReference type="EMBL" id="GKV00220.1"/>
    </source>
</evidence>
<evidence type="ECO:0000313" key="4">
    <source>
        <dbReference type="Proteomes" id="UP001054252"/>
    </source>
</evidence>
<name>A0AAV5IIP1_9ROSI</name>
<sequence length="128" mass="14005">MLRPLQSMGRLPDPIGMNSMFCFLVLAQAAALDLGLPPVSGKGVESEKFLYLMGADDVNLDKISEDAFVVYQGHHRTVVCTVPMMRAVAPKLVHMDEREPAAIGPALSPEFTHKMSLAPFRSAFENSM</sequence>
<dbReference type="AlphaFoldDB" id="A0AAV5IIP1"/>
<reference evidence="3 4" key="1">
    <citation type="journal article" date="2021" name="Commun. Biol.">
        <title>The genome of Shorea leprosula (Dipterocarpaceae) highlights the ecological relevance of drought in aseasonal tropical rainforests.</title>
        <authorList>
            <person name="Ng K.K.S."/>
            <person name="Kobayashi M.J."/>
            <person name="Fawcett J.A."/>
            <person name="Hatakeyama M."/>
            <person name="Paape T."/>
            <person name="Ng C.H."/>
            <person name="Ang C.C."/>
            <person name="Tnah L.H."/>
            <person name="Lee C.T."/>
            <person name="Nishiyama T."/>
            <person name="Sese J."/>
            <person name="O'Brien M.J."/>
            <person name="Copetti D."/>
            <person name="Mohd Noor M.I."/>
            <person name="Ong R.C."/>
            <person name="Putra M."/>
            <person name="Sireger I.Z."/>
            <person name="Indrioko S."/>
            <person name="Kosugi Y."/>
            <person name="Izuno A."/>
            <person name="Isagi Y."/>
            <person name="Lee S.L."/>
            <person name="Shimizu K.K."/>
        </authorList>
    </citation>
    <scope>NUCLEOTIDE SEQUENCE [LARGE SCALE GENOMIC DNA]</scope>
    <source>
        <strain evidence="3">214</strain>
    </source>
</reference>
<comment type="caution">
    <text evidence="3">The sequence shown here is derived from an EMBL/GenBank/DDBJ whole genome shotgun (WGS) entry which is preliminary data.</text>
</comment>
<gene>
    <name evidence="3" type="ORF">SLEP1_g12953</name>
</gene>
<dbReference type="GO" id="GO:0016491">
    <property type="term" value="F:oxidoreductase activity"/>
    <property type="evidence" value="ECO:0007669"/>
    <property type="project" value="InterPro"/>
</dbReference>
<dbReference type="Proteomes" id="UP001054252">
    <property type="component" value="Unassembled WGS sequence"/>
</dbReference>
<dbReference type="Pfam" id="PF00384">
    <property type="entry name" value="Molybdopterin"/>
    <property type="match status" value="1"/>
</dbReference>
<keyword evidence="1" id="KW-0732">Signal</keyword>
<proteinExistence type="predicted"/>
<accession>A0AAV5IIP1</accession>
<keyword evidence="4" id="KW-1185">Reference proteome</keyword>
<organism evidence="3 4">
    <name type="scientific">Rubroshorea leprosula</name>
    <dbReference type="NCBI Taxonomy" id="152421"/>
    <lineage>
        <taxon>Eukaryota</taxon>
        <taxon>Viridiplantae</taxon>
        <taxon>Streptophyta</taxon>
        <taxon>Embryophyta</taxon>
        <taxon>Tracheophyta</taxon>
        <taxon>Spermatophyta</taxon>
        <taxon>Magnoliopsida</taxon>
        <taxon>eudicotyledons</taxon>
        <taxon>Gunneridae</taxon>
        <taxon>Pentapetalae</taxon>
        <taxon>rosids</taxon>
        <taxon>malvids</taxon>
        <taxon>Malvales</taxon>
        <taxon>Dipterocarpaceae</taxon>
        <taxon>Rubroshorea</taxon>
    </lineage>
</organism>
<evidence type="ECO:0000259" key="2">
    <source>
        <dbReference type="Pfam" id="PF00384"/>
    </source>
</evidence>
<dbReference type="EMBL" id="BPVZ01000015">
    <property type="protein sequence ID" value="GKV00220.1"/>
    <property type="molecule type" value="Genomic_DNA"/>
</dbReference>
<feature type="chain" id="PRO_5043876325" description="Molybdopterin oxidoreductase domain-containing protein" evidence="1">
    <location>
        <begin position="42"/>
        <end position="128"/>
    </location>
</feature>
<dbReference type="InterPro" id="IPR006656">
    <property type="entry name" value="Mopterin_OxRdtase"/>
</dbReference>
<feature type="domain" description="Molybdopterin oxidoreductase" evidence="2">
    <location>
        <begin position="27"/>
        <end position="78"/>
    </location>
</feature>